<comment type="caution">
    <text evidence="1">The sequence shown here is derived from an EMBL/GenBank/DDBJ whole genome shotgun (WGS) entry which is preliminary data.</text>
</comment>
<evidence type="ECO:0000313" key="2">
    <source>
        <dbReference type="Proteomes" id="UP001596174"/>
    </source>
</evidence>
<name>A0ABW1G9V4_9ACTN</name>
<dbReference type="Proteomes" id="UP001596174">
    <property type="component" value="Unassembled WGS sequence"/>
</dbReference>
<dbReference type="RefSeq" id="WP_380589018.1">
    <property type="nucleotide sequence ID" value="NZ_JBHSQJ010000140.1"/>
</dbReference>
<reference evidence="2" key="1">
    <citation type="journal article" date="2019" name="Int. J. Syst. Evol. Microbiol.">
        <title>The Global Catalogue of Microorganisms (GCM) 10K type strain sequencing project: providing services to taxonomists for standard genome sequencing and annotation.</title>
        <authorList>
            <consortium name="The Broad Institute Genomics Platform"/>
            <consortium name="The Broad Institute Genome Sequencing Center for Infectious Disease"/>
            <person name="Wu L."/>
            <person name="Ma J."/>
        </authorList>
    </citation>
    <scope>NUCLEOTIDE SEQUENCE [LARGE SCALE GENOMIC DNA]</scope>
    <source>
        <strain evidence="2">JCM 4816</strain>
    </source>
</reference>
<organism evidence="1 2">
    <name type="scientific">Streptacidiphilus monticola</name>
    <dbReference type="NCBI Taxonomy" id="2161674"/>
    <lineage>
        <taxon>Bacteria</taxon>
        <taxon>Bacillati</taxon>
        <taxon>Actinomycetota</taxon>
        <taxon>Actinomycetes</taxon>
        <taxon>Kitasatosporales</taxon>
        <taxon>Streptomycetaceae</taxon>
        <taxon>Streptacidiphilus</taxon>
    </lineage>
</organism>
<gene>
    <name evidence="1" type="ORF">ACFP3V_27560</name>
</gene>
<proteinExistence type="predicted"/>
<evidence type="ECO:0000313" key="1">
    <source>
        <dbReference type="EMBL" id="MFC5910948.1"/>
    </source>
</evidence>
<sequence>IRGKVNYFHTIHKAIQLNAQYGIGSHCFYKTFGKELQAIDGYIRKRLRVAMIHDHPSQRKGWKMTRKWNNEFYVRIGLIPAYWYFYHKIYGFTLESYIQRMNQTQQAKQKRTIARAKETGQEYFTPDRLRKMNASQRLVTD</sequence>
<protein>
    <submittedName>
        <fullName evidence="1">Uncharacterized protein</fullName>
    </submittedName>
</protein>
<feature type="non-terminal residue" evidence="1">
    <location>
        <position position="1"/>
    </location>
</feature>
<keyword evidence="2" id="KW-1185">Reference proteome</keyword>
<accession>A0ABW1G9V4</accession>
<dbReference type="EMBL" id="JBHSQJ010000140">
    <property type="protein sequence ID" value="MFC5910948.1"/>
    <property type="molecule type" value="Genomic_DNA"/>
</dbReference>